<proteinExistence type="inferred from homology"/>
<dbReference type="Gene3D" id="1.20.120.450">
    <property type="entry name" value="dinb family like domain"/>
    <property type="match status" value="1"/>
</dbReference>
<evidence type="ECO:0000313" key="3">
    <source>
        <dbReference type="EMBL" id="MBC9932999.1"/>
    </source>
</evidence>
<keyword evidence="2" id="KW-0479">Metal-binding</keyword>
<dbReference type="Pfam" id="PF05163">
    <property type="entry name" value="DinB"/>
    <property type="match status" value="1"/>
</dbReference>
<evidence type="ECO:0000256" key="1">
    <source>
        <dbReference type="ARBA" id="ARBA00008635"/>
    </source>
</evidence>
<evidence type="ECO:0000256" key="2">
    <source>
        <dbReference type="ARBA" id="ARBA00022723"/>
    </source>
</evidence>
<dbReference type="Proteomes" id="UP000659124">
    <property type="component" value="Unassembled WGS sequence"/>
</dbReference>
<dbReference type="InterPro" id="IPR007837">
    <property type="entry name" value="DinB"/>
</dbReference>
<gene>
    <name evidence="3" type="ORF">ICL07_21600</name>
</gene>
<dbReference type="EMBL" id="JACVFC010000003">
    <property type="protein sequence ID" value="MBC9932999.1"/>
    <property type="molecule type" value="Genomic_DNA"/>
</dbReference>
<reference evidence="3 4" key="1">
    <citation type="submission" date="2020-09" db="EMBL/GenBank/DDBJ databases">
        <title>Genome sequences of type strains of Chitinophaga qingshengii and Chitinophaga varians.</title>
        <authorList>
            <person name="Kittiwongwattana C."/>
        </authorList>
    </citation>
    <scope>NUCLEOTIDE SEQUENCE [LARGE SCALE GENOMIC DNA]</scope>
    <source>
        <strain evidence="3 4">JCM 30026</strain>
    </source>
</reference>
<keyword evidence="4" id="KW-1185">Reference proteome</keyword>
<sequence length="162" mass="19062">MENMTSTKPVTAISSSQLLEHYQGHRRLTRRMLEAFPEEHFFHYSVGGMRPIAAMAMEFINMTRMGVTGVATHNWQTVGKKEQPATKQAILDLWDENTQLINEYWPQITEERFQETDKAFGMYEGVVYSLMLYIIDNEIHHRGEMYVYFRSLGLEPVPFYER</sequence>
<organism evidence="3 4">
    <name type="scientific">Chitinophaga qingshengii</name>
    <dbReference type="NCBI Taxonomy" id="1569794"/>
    <lineage>
        <taxon>Bacteria</taxon>
        <taxon>Pseudomonadati</taxon>
        <taxon>Bacteroidota</taxon>
        <taxon>Chitinophagia</taxon>
        <taxon>Chitinophagales</taxon>
        <taxon>Chitinophagaceae</taxon>
        <taxon>Chitinophaga</taxon>
    </lineage>
</organism>
<dbReference type="SUPFAM" id="SSF109854">
    <property type="entry name" value="DinB/YfiT-like putative metalloenzymes"/>
    <property type="match status" value="1"/>
</dbReference>
<accession>A0ABR7TUB9</accession>
<protein>
    <submittedName>
        <fullName evidence="3">Damage-inducible protein DinB</fullName>
    </submittedName>
</protein>
<dbReference type="RefSeq" id="WP_188090126.1">
    <property type="nucleotide sequence ID" value="NZ_JACVFC010000003.1"/>
</dbReference>
<comment type="similarity">
    <text evidence="1">Belongs to the DinB family.</text>
</comment>
<name>A0ABR7TUB9_9BACT</name>
<comment type="caution">
    <text evidence="3">The sequence shown here is derived from an EMBL/GenBank/DDBJ whole genome shotgun (WGS) entry which is preliminary data.</text>
</comment>
<dbReference type="InterPro" id="IPR034660">
    <property type="entry name" value="DinB/YfiT-like"/>
</dbReference>
<evidence type="ECO:0000313" key="4">
    <source>
        <dbReference type="Proteomes" id="UP000659124"/>
    </source>
</evidence>